<dbReference type="RefSeq" id="WP_196198510.1">
    <property type="nucleotide sequence ID" value="NZ_JADPRT010000025.1"/>
</dbReference>
<sequence length="70" mass="8180">MPVRPPLVRRAKLPVSPEMARLKARAEHLRGEIFYHRPARTQHLRWELAGLERRIQEMEASARVMAGTPR</sequence>
<reference evidence="1" key="1">
    <citation type="submission" date="2020-11" db="EMBL/GenBank/DDBJ databases">
        <title>Isolation and identification of active actinomycetes.</title>
        <authorList>
            <person name="Yu B."/>
        </authorList>
    </citation>
    <scope>NUCLEOTIDE SEQUENCE</scope>
    <source>
        <strain evidence="1">NEAU-YB345</strain>
    </source>
</reference>
<gene>
    <name evidence="1" type="ORF">I2501_37180</name>
</gene>
<evidence type="ECO:0000313" key="1">
    <source>
        <dbReference type="EMBL" id="MBF9073661.1"/>
    </source>
</evidence>
<protein>
    <submittedName>
        <fullName evidence="1">Uncharacterized protein</fullName>
    </submittedName>
</protein>
<proteinExistence type="predicted"/>
<dbReference type="EMBL" id="JADPRT010000025">
    <property type="protein sequence ID" value="MBF9073661.1"/>
    <property type="molecule type" value="Genomic_DNA"/>
</dbReference>
<evidence type="ECO:0000313" key="2">
    <source>
        <dbReference type="Proteomes" id="UP000657385"/>
    </source>
</evidence>
<organism evidence="1 2">
    <name type="scientific">Streptacidiphilus fuscans</name>
    <dbReference type="NCBI Taxonomy" id="2789292"/>
    <lineage>
        <taxon>Bacteria</taxon>
        <taxon>Bacillati</taxon>
        <taxon>Actinomycetota</taxon>
        <taxon>Actinomycetes</taxon>
        <taxon>Kitasatosporales</taxon>
        <taxon>Streptomycetaceae</taxon>
        <taxon>Streptacidiphilus</taxon>
    </lineage>
</organism>
<keyword evidence="2" id="KW-1185">Reference proteome</keyword>
<name>A0A931BBR6_9ACTN</name>
<accession>A0A931BBR6</accession>
<dbReference type="AlphaFoldDB" id="A0A931BBR6"/>
<dbReference type="Proteomes" id="UP000657385">
    <property type="component" value="Unassembled WGS sequence"/>
</dbReference>
<comment type="caution">
    <text evidence="1">The sequence shown here is derived from an EMBL/GenBank/DDBJ whole genome shotgun (WGS) entry which is preliminary data.</text>
</comment>